<name>A0A0R1KJU6_9LACO</name>
<reference evidence="1 2" key="1">
    <citation type="journal article" date="2015" name="Genome Announc.">
        <title>Expanding the biotechnology potential of lactobacilli through comparative genomics of 213 strains and associated genera.</title>
        <authorList>
            <person name="Sun Z."/>
            <person name="Harris H.M."/>
            <person name="McCann A."/>
            <person name="Guo C."/>
            <person name="Argimon S."/>
            <person name="Zhang W."/>
            <person name="Yang X."/>
            <person name="Jeffery I.B."/>
            <person name="Cooney J.C."/>
            <person name="Kagawa T.F."/>
            <person name="Liu W."/>
            <person name="Song Y."/>
            <person name="Salvetti E."/>
            <person name="Wrobel A."/>
            <person name="Rasinkangas P."/>
            <person name="Parkhill J."/>
            <person name="Rea M.C."/>
            <person name="O'Sullivan O."/>
            <person name="Ritari J."/>
            <person name="Douillard F.P."/>
            <person name="Paul Ross R."/>
            <person name="Yang R."/>
            <person name="Briner A.E."/>
            <person name="Felis G.E."/>
            <person name="de Vos W.M."/>
            <person name="Barrangou R."/>
            <person name="Klaenhammer T.R."/>
            <person name="Caufield P.W."/>
            <person name="Cui Y."/>
            <person name="Zhang H."/>
            <person name="O'Toole P.W."/>
        </authorList>
    </citation>
    <scope>NUCLEOTIDE SEQUENCE [LARGE SCALE GENOMIC DNA]</scope>
    <source>
        <strain evidence="1 2">DSM 19682</strain>
    </source>
</reference>
<gene>
    <name evidence="1" type="ORF">FD03_GL000983</name>
</gene>
<dbReference type="AlphaFoldDB" id="A0A0R1KJU6"/>
<dbReference type="InterPro" id="IPR052552">
    <property type="entry name" value="YeaO-like"/>
</dbReference>
<dbReference type="Proteomes" id="UP000051248">
    <property type="component" value="Unassembled WGS sequence"/>
</dbReference>
<accession>A0A0R1KJU6</accession>
<sequence length="142" mass="16803">MTNDSYDTIIERLIQKEVEDKMTKIVLKRIYNKELPAGYRILVDRLWPRGMSKLRANLDLWAKDISPTPELRKWFGHDPEKFPEFEQKYLAEIENNDYTKEFVSTVITALKDQDVLILYGAKDEEHNNADVLIKYLNKVINK</sequence>
<protein>
    <recommendedName>
        <fullName evidence="3">Uroporphyrin-III C-methyltransferase</fullName>
    </recommendedName>
</protein>
<comment type="caution">
    <text evidence="1">The sequence shown here is derived from an EMBL/GenBank/DDBJ whole genome shotgun (WGS) entry which is preliminary data.</text>
</comment>
<dbReference type="STRING" id="1423775.FD03_GL000983"/>
<evidence type="ECO:0000313" key="2">
    <source>
        <dbReference type="Proteomes" id="UP000051248"/>
    </source>
</evidence>
<dbReference type="PANTHER" id="PTHR36849">
    <property type="entry name" value="CYTOPLASMIC PROTEIN-RELATED"/>
    <property type="match status" value="1"/>
</dbReference>
<dbReference type="Pfam" id="PF22752">
    <property type="entry name" value="DUF488-N3i"/>
    <property type="match status" value="1"/>
</dbReference>
<keyword evidence="2" id="KW-1185">Reference proteome</keyword>
<dbReference type="PATRIC" id="fig|1423775.4.peg.1011"/>
<dbReference type="EMBL" id="AZDZ01000002">
    <property type="protein sequence ID" value="KRK80849.1"/>
    <property type="molecule type" value="Genomic_DNA"/>
</dbReference>
<evidence type="ECO:0008006" key="3">
    <source>
        <dbReference type="Google" id="ProtNLM"/>
    </source>
</evidence>
<organism evidence="1 2">
    <name type="scientific">Companilactobacillus nodensis DSM 19682 = JCM 14932 = NBRC 107160</name>
    <dbReference type="NCBI Taxonomy" id="1423775"/>
    <lineage>
        <taxon>Bacteria</taxon>
        <taxon>Bacillati</taxon>
        <taxon>Bacillota</taxon>
        <taxon>Bacilli</taxon>
        <taxon>Lactobacillales</taxon>
        <taxon>Lactobacillaceae</taxon>
        <taxon>Companilactobacillus</taxon>
    </lineage>
</organism>
<evidence type="ECO:0000313" key="1">
    <source>
        <dbReference type="EMBL" id="KRK80849.1"/>
    </source>
</evidence>
<dbReference type="eggNOG" id="COG3189">
    <property type="taxonomic scope" value="Bacteria"/>
</dbReference>
<proteinExistence type="predicted"/>
<dbReference type="PANTHER" id="PTHR36849:SF1">
    <property type="entry name" value="CYTOPLASMIC PROTEIN"/>
    <property type="match status" value="1"/>
</dbReference>